<dbReference type="InterPro" id="IPR050152">
    <property type="entry name" value="ChlB/BchB/BchZ"/>
</dbReference>
<dbReference type="UniPathway" id="UPA00671"/>
<geneLocation type="plasmid" evidence="15">
    <name>pSD118</name>
</geneLocation>
<evidence type="ECO:0000313" key="15">
    <source>
        <dbReference type="EMBL" id="AFP55419.1"/>
    </source>
</evidence>
<dbReference type="GO" id="GO:0046872">
    <property type="term" value="F:metal ion binding"/>
    <property type="evidence" value="ECO:0007669"/>
    <property type="project" value="UniProtKB-KW"/>
</dbReference>
<gene>
    <name evidence="11 15" type="primary">bchB</name>
    <name evidence="16" type="ORF">C8N30_3797</name>
    <name evidence="15" type="ORF">pSD118_017</name>
</gene>
<dbReference type="InterPro" id="IPR013580">
    <property type="entry name" value="LI-POR_suB-like_C"/>
</dbReference>
<keyword evidence="15" id="KW-0614">Plasmid</keyword>
<dbReference type="GO" id="GO:0005524">
    <property type="term" value="F:ATP binding"/>
    <property type="evidence" value="ECO:0007669"/>
    <property type="project" value="UniProtKB-UniRule"/>
</dbReference>
<keyword evidence="6 11" id="KW-0560">Oxidoreductase</keyword>
<evidence type="ECO:0000256" key="5">
    <source>
        <dbReference type="ARBA" id="ARBA00022840"/>
    </source>
</evidence>
<dbReference type="InterPro" id="IPR005969">
    <property type="entry name" value="Protochl_reductB"/>
</dbReference>
<organism evidence="15">
    <name type="scientific">Sulfitobacter guttiformis</name>
    <dbReference type="NCBI Taxonomy" id="74349"/>
    <lineage>
        <taxon>Bacteria</taxon>
        <taxon>Pseudomonadati</taxon>
        <taxon>Pseudomonadota</taxon>
        <taxon>Alphaproteobacteria</taxon>
        <taxon>Rhodobacterales</taxon>
        <taxon>Roseobacteraceae</taxon>
        <taxon>Sulfitobacter</taxon>
    </lineage>
</organism>
<keyword evidence="10 11" id="KW-0077">Bacteriochlorophyll biosynthesis</keyword>
<dbReference type="SUPFAM" id="SSF53807">
    <property type="entry name" value="Helical backbone' metal receptor"/>
    <property type="match status" value="1"/>
</dbReference>
<dbReference type="NCBIfam" id="TIGR01278">
    <property type="entry name" value="DPOR_BchB"/>
    <property type="match status" value="1"/>
</dbReference>
<comment type="catalytic activity">
    <reaction evidence="11">
        <text>chlorophyllide a + oxidized 2[4Fe-4S]-[ferredoxin] + 2 ADP + 2 phosphate = protochlorophyllide a + reduced 2[4Fe-4S]-[ferredoxin] + 2 ATP + 2 H2O</text>
        <dbReference type="Rhea" id="RHEA:28202"/>
        <dbReference type="Rhea" id="RHEA-COMP:10002"/>
        <dbReference type="Rhea" id="RHEA-COMP:10004"/>
        <dbReference type="ChEBI" id="CHEBI:15377"/>
        <dbReference type="ChEBI" id="CHEBI:30616"/>
        <dbReference type="ChEBI" id="CHEBI:33722"/>
        <dbReference type="ChEBI" id="CHEBI:33723"/>
        <dbReference type="ChEBI" id="CHEBI:43474"/>
        <dbReference type="ChEBI" id="CHEBI:83348"/>
        <dbReference type="ChEBI" id="CHEBI:83350"/>
        <dbReference type="ChEBI" id="CHEBI:456216"/>
        <dbReference type="EC" id="1.3.7.7"/>
    </reaction>
</comment>
<dbReference type="InterPro" id="IPR000510">
    <property type="entry name" value="Nase/OxRdtase_comp1"/>
</dbReference>
<evidence type="ECO:0000256" key="2">
    <source>
        <dbReference type="ARBA" id="ARBA00022531"/>
    </source>
</evidence>
<dbReference type="Pfam" id="PF08369">
    <property type="entry name" value="PCP_red"/>
    <property type="match status" value="1"/>
</dbReference>
<evidence type="ECO:0000256" key="4">
    <source>
        <dbReference type="ARBA" id="ARBA00022741"/>
    </source>
</evidence>
<evidence type="ECO:0000256" key="9">
    <source>
        <dbReference type="ARBA" id="ARBA00023171"/>
    </source>
</evidence>
<dbReference type="EMBL" id="JN172927">
    <property type="protein sequence ID" value="AFP55419.1"/>
    <property type="molecule type" value="Genomic_DNA"/>
</dbReference>
<name>J7G2D4_9RHOB</name>
<evidence type="ECO:0000256" key="6">
    <source>
        <dbReference type="ARBA" id="ARBA00023002"/>
    </source>
</evidence>
<evidence type="ECO:0000256" key="8">
    <source>
        <dbReference type="ARBA" id="ARBA00023014"/>
    </source>
</evidence>
<feature type="domain" description="Light-independent protochlorophyllide reductase subunit B-like C-terminal" evidence="14">
    <location>
        <begin position="465"/>
        <end position="509"/>
    </location>
</feature>
<protein>
    <recommendedName>
        <fullName evidence="11">Light-independent protochlorophyllide reductase subunit B</fullName>
        <shortName evidence="11">DPOR subunit B</shortName>
        <shortName evidence="11">LI-POR subunit B</shortName>
        <ecNumber evidence="11">1.3.7.7</ecNumber>
    </recommendedName>
</protein>
<dbReference type="EMBL" id="RAQK01000003">
    <property type="protein sequence ID" value="RKE92041.1"/>
    <property type="molecule type" value="Genomic_DNA"/>
</dbReference>
<keyword evidence="1 11" id="KW-0004">4Fe-4S</keyword>
<evidence type="ECO:0000256" key="12">
    <source>
        <dbReference type="SAM" id="MobiDB-lite"/>
    </source>
</evidence>
<dbReference type="PIRSF" id="PIRSF000163">
    <property type="entry name" value="PCP_ChlB"/>
    <property type="match status" value="1"/>
</dbReference>
<dbReference type="GO" id="GO:0051539">
    <property type="term" value="F:4 iron, 4 sulfur cluster binding"/>
    <property type="evidence" value="ECO:0007669"/>
    <property type="project" value="UniProtKB-UniRule"/>
</dbReference>
<dbReference type="Gene3D" id="1.10.8.550">
    <property type="entry name" value="Proto-chlorophyllide reductase 57 kD subunit B"/>
    <property type="match status" value="1"/>
</dbReference>
<reference evidence="15" key="1">
    <citation type="journal article" date="2012" name="Environ. Microbiol.">
        <title>Think pink: photosynthesis, plasmids and the Roseobacter clade.</title>
        <authorList>
            <person name="Petersen J."/>
            <person name="Brinkmann H."/>
            <person name="Bunk B."/>
            <person name="Michael V."/>
            <person name="Pauker O."/>
            <person name="Pradella S."/>
        </authorList>
    </citation>
    <scope>NUCLEOTIDE SEQUENCE</scope>
    <source>
        <strain evidence="15">DSM 11458</strain>
        <plasmid evidence="15">pSD118</plasmid>
    </source>
</reference>
<keyword evidence="3 11" id="KW-0479">Metal-binding</keyword>
<evidence type="ECO:0000256" key="3">
    <source>
        <dbReference type="ARBA" id="ARBA00022723"/>
    </source>
</evidence>
<feature type="region of interest" description="Disordered" evidence="12">
    <location>
        <begin position="427"/>
        <end position="454"/>
    </location>
</feature>
<feature type="active site" description="Proton donor" evidence="11">
    <location>
        <position position="274"/>
    </location>
</feature>
<dbReference type="RefSeq" id="WP_015063213.1">
    <property type="nucleotide sequence ID" value="NC_019364.1"/>
</dbReference>
<evidence type="ECO:0000313" key="16">
    <source>
        <dbReference type="EMBL" id="RKE92041.1"/>
    </source>
</evidence>
<keyword evidence="9 11" id="KW-0149">Chlorophyll biosynthesis</keyword>
<dbReference type="InterPro" id="IPR042298">
    <property type="entry name" value="P-CP_red_C"/>
</dbReference>
<keyword evidence="17" id="KW-1185">Reference proteome</keyword>
<comment type="subunit">
    <text evidence="11">Protochlorophyllide reductase is composed of three subunits; BchL, BchN and BchB. Forms a heterotetramer of two BchB and two BchN subunits.</text>
</comment>
<evidence type="ECO:0000259" key="14">
    <source>
        <dbReference type="Pfam" id="PF08369"/>
    </source>
</evidence>
<comment type="function">
    <text evidence="11">Component of the dark-operative protochlorophyllide reductase (DPOR) that uses Mg-ATP and reduced ferredoxin to reduce ring D of protochlorophyllide (Pchlide) to form chlorophyllide a (Chlide). This reaction is light-independent. The NB-protein (BchN-BchB) is the catalytic component of the complex.</text>
</comment>
<feature type="binding site" evidence="11">
    <location>
        <begin position="409"/>
        <end position="410"/>
    </location>
    <ligand>
        <name>substrate</name>
    </ligand>
</feature>
<dbReference type="Proteomes" id="UP000284407">
    <property type="component" value="Unassembled WGS sequence"/>
</dbReference>
<dbReference type="AlphaFoldDB" id="J7G2D4"/>
<feature type="binding site" evidence="11">
    <location>
        <position position="36"/>
    </location>
    <ligand>
        <name>[4Fe-4S] cluster</name>
        <dbReference type="ChEBI" id="CHEBI:49883"/>
        <note>ligand shared with heterodimeric partner</note>
    </ligand>
</feature>
<dbReference type="GO" id="GO:0016636">
    <property type="term" value="F:oxidoreductase activity, acting on the CH-CH group of donors, iron-sulfur protein as acceptor"/>
    <property type="evidence" value="ECO:0007669"/>
    <property type="project" value="UniProtKB-UniRule"/>
</dbReference>
<dbReference type="STRING" id="1443111.Z949_84"/>
<keyword evidence="7 11" id="KW-0408">Iron</keyword>
<dbReference type="GO" id="GO:0019685">
    <property type="term" value="P:photosynthesis, dark reaction"/>
    <property type="evidence" value="ECO:0007669"/>
    <property type="project" value="InterPro"/>
</dbReference>
<dbReference type="OrthoDB" id="5717231at2"/>
<evidence type="ECO:0000313" key="17">
    <source>
        <dbReference type="Proteomes" id="UP000284407"/>
    </source>
</evidence>
<dbReference type="HAMAP" id="MF_00353">
    <property type="entry name" value="ChlB_BchB"/>
    <property type="match status" value="1"/>
</dbReference>
<evidence type="ECO:0000256" key="7">
    <source>
        <dbReference type="ARBA" id="ARBA00023004"/>
    </source>
</evidence>
<sequence length="514" mass="56873">MKLTVWTYEGPPHVGAMRVATGMKGLHYVLHAPQGDTYADLLFTMIERRDHRPPVTYTTFQARDLGSDTAGLFKQACQDAYDRFKPQAIIVGASCTAELIQDDPAGLAETMGLPVPVIPLELPSYQRKENFGADETFLQIVRHLAKPMEKTARISCNIIGPTALGFRHRDDVQEITNLLYEMGIEVNVTAPMGSTPADIATMGQAHFNVLLYPETGESAARYCEKTFGQPYTKVVPIGVGATHDFIAEVRALSGSTTEIDMSGSRQKWWSRSVDSTYLTGKRVFIFGDGTHVAAAARFARDEMGFEVAGMGCYNREFARPIRALAKDYGLEALITDDYLEVEAAIEALQPEMILGTQMERHIGKRLGIPCAVISAPVHVQDFPARYSPQMGFEGANVLFDTWVHPLVMGLEEHLLHMFREDFEFNDAAGPSHHGGHAPASKTSQKEAPEQPRLTPEVQISGEVIWLPLAEKELKKIPFFVRGKARRNTEAFAAEKGLAEISVDTLYDAKAHYAR</sequence>
<comment type="cofactor">
    <cofactor evidence="11">
        <name>[4Fe-4S] cluster</name>
        <dbReference type="ChEBI" id="CHEBI:49883"/>
    </cofactor>
    <text evidence="11">Binds 1 [4Fe-4S] cluster per heterodimer. The cluster is bound at the heterodimer interface by residues from both subunits.</text>
</comment>
<comment type="similarity">
    <text evidence="11">Belongs to the ChlB/BchB/BchZ family.</text>
</comment>
<evidence type="ECO:0000256" key="1">
    <source>
        <dbReference type="ARBA" id="ARBA00022485"/>
    </source>
</evidence>
<feature type="domain" description="Nitrogenase/oxidoreductase component 1" evidence="13">
    <location>
        <begin position="12"/>
        <end position="406"/>
    </location>
</feature>
<evidence type="ECO:0000256" key="11">
    <source>
        <dbReference type="HAMAP-Rule" id="MF_00353"/>
    </source>
</evidence>
<keyword evidence="8 11" id="KW-0411">Iron-sulfur</keyword>
<reference evidence="16 17" key="2">
    <citation type="submission" date="2018-09" db="EMBL/GenBank/DDBJ databases">
        <title>Genomic Encyclopedia of Archaeal and Bacterial Type Strains, Phase II (KMG-II): from individual species to whole genera.</title>
        <authorList>
            <person name="Goeker M."/>
        </authorList>
    </citation>
    <scope>NUCLEOTIDE SEQUENCE [LARGE SCALE GENOMIC DNA]</scope>
    <source>
        <strain evidence="16 17">DSM 11458</strain>
    </source>
</reference>
<dbReference type="InterPro" id="IPR016209">
    <property type="entry name" value="Protochlorophyllide_Rdtase"/>
</dbReference>
<dbReference type="Gene3D" id="1.20.89.20">
    <property type="match status" value="1"/>
</dbReference>
<dbReference type="PANTHER" id="PTHR33712">
    <property type="entry name" value="LIGHT-INDEPENDENT PROTOCHLOROPHYLLIDE REDUCTASE SUBUNIT B"/>
    <property type="match status" value="1"/>
</dbReference>
<comment type="pathway">
    <text evidence="11">Porphyrin-containing compound metabolism; bacteriochlorophyll biosynthesis (light-independent).</text>
</comment>
<dbReference type="GO" id="GO:0016730">
    <property type="term" value="F:oxidoreductase activity, acting on iron-sulfur proteins as donors"/>
    <property type="evidence" value="ECO:0007669"/>
    <property type="project" value="InterPro"/>
</dbReference>
<keyword evidence="5 11" id="KW-0067">ATP-binding</keyword>
<keyword evidence="4 11" id="KW-0547">Nucleotide-binding</keyword>
<dbReference type="EC" id="1.3.7.7" evidence="11"/>
<proteinExistence type="inferred from homology"/>
<dbReference type="PANTHER" id="PTHR33712:SF7">
    <property type="entry name" value="LIGHT-INDEPENDENT PROTOCHLOROPHYLLIDE REDUCTASE SUBUNIT B"/>
    <property type="match status" value="1"/>
</dbReference>
<evidence type="ECO:0000256" key="10">
    <source>
        <dbReference type="ARBA" id="ARBA00023181"/>
    </source>
</evidence>
<dbReference type="Gene3D" id="3.40.50.1980">
    <property type="entry name" value="Nitrogenase molybdenum iron protein domain"/>
    <property type="match status" value="3"/>
</dbReference>
<keyword evidence="2 11" id="KW-0602">Photosynthesis</keyword>
<dbReference type="Pfam" id="PF00148">
    <property type="entry name" value="Oxidored_nitro"/>
    <property type="match status" value="1"/>
</dbReference>
<dbReference type="GO" id="GO:0036070">
    <property type="term" value="P:light-independent bacteriochlorophyll biosynthetic process"/>
    <property type="evidence" value="ECO:0007669"/>
    <property type="project" value="UniProtKB-UniRule"/>
</dbReference>
<accession>J7G2D4</accession>
<evidence type="ECO:0000259" key="13">
    <source>
        <dbReference type="Pfam" id="PF00148"/>
    </source>
</evidence>